<evidence type="ECO:0008006" key="4">
    <source>
        <dbReference type="Google" id="ProtNLM"/>
    </source>
</evidence>
<dbReference type="AlphaFoldDB" id="B7JUH9"/>
<evidence type="ECO:0000256" key="1">
    <source>
        <dbReference type="SAM" id="SignalP"/>
    </source>
</evidence>
<reference evidence="3" key="1">
    <citation type="journal article" date="2011" name="MBio">
        <title>Novel metabolic attributes of the genus Cyanothece, comprising a group of unicellular nitrogen-fixing Cyanobacteria.</title>
        <authorList>
            <person name="Bandyopadhyay A."/>
            <person name="Elvitigala T."/>
            <person name="Welsh E."/>
            <person name="Stockel J."/>
            <person name="Liberton M."/>
            <person name="Min H."/>
            <person name="Sherman L.A."/>
            <person name="Pakrasi H.B."/>
        </authorList>
    </citation>
    <scope>NUCLEOTIDE SEQUENCE [LARGE SCALE GENOMIC DNA]</scope>
    <source>
        <strain evidence="3">PCC 8801</strain>
    </source>
</reference>
<dbReference type="HOGENOM" id="CLU_137826_0_0_3"/>
<dbReference type="STRING" id="41431.PCC8801_1466"/>
<gene>
    <name evidence="2" type="ordered locus">PCC8801_1466</name>
</gene>
<dbReference type="RefSeq" id="WP_012594796.1">
    <property type="nucleotide sequence ID" value="NC_011726.1"/>
</dbReference>
<name>B7JUH9_RIPO1</name>
<evidence type="ECO:0000313" key="3">
    <source>
        <dbReference type="Proteomes" id="UP000008204"/>
    </source>
</evidence>
<accession>B7JUH9</accession>
<organism evidence="2 3">
    <name type="scientific">Rippkaea orientalis (strain PCC 8801 / RF-1)</name>
    <name type="common">Cyanothece sp. (strain PCC 8801)</name>
    <dbReference type="NCBI Taxonomy" id="41431"/>
    <lineage>
        <taxon>Bacteria</taxon>
        <taxon>Bacillati</taxon>
        <taxon>Cyanobacteriota</taxon>
        <taxon>Cyanophyceae</taxon>
        <taxon>Oscillatoriophycideae</taxon>
        <taxon>Chroococcales</taxon>
        <taxon>Aphanothecaceae</taxon>
        <taxon>Rippkaea</taxon>
        <taxon>Rippkaea orientalis</taxon>
    </lineage>
</organism>
<dbReference type="EMBL" id="CP001287">
    <property type="protein sequence ID" value="ACK65523.1"/>
    <property type="molecule type" value="Genomic_DNA"/>
</dbReference>
<dbReference type="OrthoDB" id="467574at2"/>
<feature type="chain" id="PRO_5002855776" description="RSAM-associated Gly-rich repeat protein" evidence="1">
    <location>
        <begin position="26"/>
        <end position="142"/>
    </location>
</feature>
<dbReference type="InterPro" id="IPR026356">
    <property type="entry name" value="GrrA/OscA1_RiPP"/>
</dbReference>
<dbReference type="Proteomes" id="UP000008204">
    <property type="component" value="Chromosome"/>
</dbReference>
<dbReference type="NCBIfam" id="TIGR04260">
    <property type="entry name" value="Cyano_gly_rpt"/>
    <property type="match status" value="1"/>
</dbReference>
<dbReference type="eggNOG" id="ENOG5033J6Q">
    <property type="taxonomic scope" value="Bacteria"/>
</dbReference>
<keyword evidence="3" id="KW-1185">Reference proteome</keyword>
<feature type="signal peptide" evidence="1">
    <location>
        <begin position="1"/>
        <end position="25"/>
    </location>
</feature>
<dbReference type="KEGG" id="cyp:PCC8801_1466"/>
<evidence type="ECO:0000313" key="2">
    <source>
        <dbReference type="EMBL" id="ACK65523.1"/>
    </source>
</evidence>
<proteinExistence type="predicted"/>
<protein>
    <recommendedName>
        <fullName evidence="4">RSAM-associated Gly-rich repeat protein</fullName>
    </recommendedName>
</protein>
<keyword evidence="1" id="KW-0732">Signal</keyword>
<sequence>MKLTTTSWLGFLVTLSALNLPAAKAINPATTSETLSVSQPLESRLSRLSTTLKARETIISDIPLTKPIDVAIGWGDGRGNRGFVNTNRGGWGNANSGGFGNINPWRNGWADAGGFRNHGGGGFVNRGGGGGFVNRGGGFINR</sequence>